<name>A0A941ERF8_9ACTN</name>
<evidence type="ECO:0000313" key="2">
    <source>
        <dbReference type="EMBL" id="MBR7835132.1"/>
    </source>
</evidence>
<protein>
    <submittedName>
        <fullName evidence="2">Integrase core domain-containing protein</fullName>
    </submittedName>
</protein>
<comment type="caution">
    <text evidence="2">The sequence shown here is derived from an EMBL/GenBank/DDBJ whole genome shotgun (WGS) entry which is preliminary data.</text>
</comment>
<proteinExistence type="predicted"/>
<accession>A0A941ERF8</accession>
<dbReference type="EMBL" id="JAGSOG010000084">
    <property type="protein sequence ID" value="MBR7835132.1"/>
    <property type="molecule type" value="Genomic_DNA"/>
</dbReference>
<dbReference type="RefSeq" id="WP_212529642.1">
    <property type="nucleotide sequence ID" value="NZ_JAGSOG010000084.1"/>
</dbReference>
<evidence type="ECO:0000259" key="1">
    <source>
        <dbReference type="Pfam" id="PF13683"/>
    </source>
</evidence>
<dbReference type="SUPFAM" id="SSF53098">
    <property type="entry name" value="Ribonuclease H-like"/>
    <property type="match status" value="1"/>
</dbReference>
<dbReference type="Pfam" id="PF13683">
    <property type="entry name" value="rve_3"/>
    <property type="match status" value="1"/>
</dbReference>
<organism evidence="2 3">
    <name type="scientific">Actinospica durhamensis</name>
    <dbReference type="NCBI Taxonomy" id="1508375"/>
    <lineage>
        <taxon>Bacteria</taxon>
        <taxon>Bacillati</taxon>
        <taxon>Actinomycetota</taxon>
        <taxon>Actinomycetes</taxon>
        <taxon>Catenulisporales</taxon>
        <taxon>Actinospicaceae</taxon>
        <taxon>Actinospica</taxon>
    </lineage>
</organism>
<dbReference type="GO" id="GO:0015074">
    <property type="term" value="P:DNA integration"/>
    <property type="evidence" value="ECO:0007669"/>
    <property type="project" value="InterPro"/>
</dbReference>
<sequence>MIRDRDARYPPFFAEIVRQAGITVVLSGVRMAHMNAIMERWIGTCRRELLDRMLVRSWAHRLKALYQFEIYYDLDRPHRAPKRGAPLRAEPEPINDRAQVIDLQVRRRERLGRILHE</sequence>
<gene>
    <name evidence="2" type="ORF">KDL01_17800</name>
</gene>
<reference evidence="2" key="1">
    <citation type="submission" date="2021-04" db="EMBL/GenBank/DDBJ databases">
        <title>Genome based classification of Actinospica acidithermotolerans sp. nov., an actinobacterium isolated from an Indonesian hot spring.</title>
        <authorList>
            <person name="Kusuma A.B."/>
            <person name="Putra K.E."/>
            <person name="Nafisah S."/>
            <person name="Loh J."/>
            <person name="Nouioui I."/>
            <person name="Goodfellow M."/>
        </authorList>
    </citation>
    <scope>NUCLEOTIDE SEQUENCE</scope>
    <source>
        <strain evidence="2">CSCA 57</strain>
    </source>
</reference>
<dbReference type="InterPro" id="IPR012337">
    <property type="entry name" value="RNaseH-like_sf"/>
</dbReference>
<keyword evidence="3" id="KW-1185">Reference proteome</keyword>
<dbReference type="InterPro" id="IPR001584">
    <property type="entry name" value="Integrase_cat-core"/>
</dbReference>
<dbReference type="Proteomes" id="UP000675781">
    <property type="component" value="Unassembled WGS sequence"/>
</dbReference>
<feature type="domain" description="Integrase catalytic" evidence="1">
    <location>
        <begin position="21"/>
        <end position="82"/>
    </location>
</feature>
<evidence type="ECO:0000313" key="3">
    <source>
        <dbReference type="Proteomes" id="UP000675781"/>
    </source>
</evidence>
<dbReference type="AlphaFoldDB" id="A0A941ERF8"/>